<sequence length="51" mass="5895">MNIKAQIERINLIDYMRAGRLESLVEAFRIKSSIDELKSEADAVWRNGEIT</sequence>
<gene>
    <name evidence="1" type="ORF">WKI47_22160</name>
</gene>
<dbReference type="Proteomes" id="UP001380953">
    <property type="component" value="Unassembled WGS sequence"/>
</dbReference>
<dbReference type="EMBL" id="JBBKAR010000056">
    <property type="protein sequence ID" value="MEJ8306623.1"/>
    <property type="molecule type" value="Genomic_DNA"/>
</dbReference>
<evidence type="ECO:0000313" key="2">
    <source>
        <dbReference type="Proteomes" id="UP001380953"/>
    </source>
</evidence>
<evidence type="ECO:0000313" key="1">
    <source>
        <dbReference type="EMBL" id="MEJ8306623.1"/>
    </source>
</evidence>
<name>A0ACC6PI91_9BACL</name>
<proteinExistence type="predicted"/>
<accession>A0ACC6PI91</accession>
<comment type="caution">
    <text evidence="1">The sequence shown here is derived from an EMBL/GenBank/DDBJ whole genome shotgun (WGS) entry which is preliminary data.</text>
</comment>
<protein>
    <submittedName>
        <fullName evidence="1">Uncharacterized protein</fullName>
    </submittedName>
</protein>
<organism evidence="1 2">
    <name type="scientific">Saccharibacillus sacchari</name>
    <dbReference type="NCBI Taxonomy" id="456493"/>
    <lineage>
        <taxon>Bacteria</taxon>
        <taxon>Bacillati</taxon>
        <taxon>Bacillota</taxon>
        <taxon>Bacilli</taxon>
        <taxon>Bacillales</taxon>
        <taxon>Paenibacillaceae</taxon>
        <taxon>Saccharibacillus</taxon>
    </lineage>
</organism>
<reference evidence="1" key="1">
    <citation type="submission" date="2024-03" db="EMBL/GenBank/DDBJ databases">
        <title>Whole genome sequecning of epiphytes from Marcgravia umbellata leaves.</title>
        <authorList>
            <person name="Kumar G."/>
            <person name="Savka M.A."/>
        </authorList>
    </citation>
    <scope>NUCLEOTIDE SEQUENCE</scope>
    <source>
        <strain evidence="1">RIT_BL5</strain>
    </source>
</reference>
<keyword evidence="2" id="KW-1185">Reference proteome</keyword>